<accession>A0ABW0TAN5</accession>
<dbReference type="InterPro" id="IPR011234">
    <property type="entry name" value="Fumarylacetoacetase-like_C"/>
</dbReference>
<evidence type="ECO:0000256" key="2">
    <source>
        <dbReference type="ARBA" id="ARBA00022723"/>
    </source>
</evidence>
<reference evidence="5" key="1">
    <citation type="journal article" date="2019" name="Int. J. Syst. Evol. Microbiol.">
        <title>The Global Catalogue of Microorganisms (GCM) 10K type strain sequencing project: providing services to taxonomists for standard genome sequencing and annotation.</title>
        <authorList>
            <consortium name="The Broad Institute Genomics Platform"/>
            <consortium name="The Broad Institute Genome Sequencing Center for Infectious Disease"/>
            <person name="Wu L."/>
            <person name="Ma J."/>
        </authorList>
    </citation>
    <scope>NUCLEOTIDE SEQUENCE [LARGE SCALE GENOMIC DNA]</scope>
    <source>
        <strain evidence="5">JCM 3366</strain>
    </source>
</reference>
<keyword evidence="4" id="KW-0378">Hydrolase</keyword>
<dbReference type="InterPro" id="IPR036663">
    <property type="entry name" value="Fumarylacetoacetase_C_sf"/>
</dbReference>
<dbReference type="Proteomes" id="UP001596107">
    <property type="component" value="Unassembled WGS sequence"/>
</dbReference>
<keyword evidence="2" id="KW-0479">Metal-binding</keyword>
<gene>
    <name evidence="4" type="ORF">ACFPOD_15375</name>
</gene>
<dbReference type="PANTHER" id="PTHR42796:SF4">
    <property type="entry name" value="FUMARYLACETOACETATE HYDROLASE DOMAIN-CONTAINING PROTEIN 2A"/>
    <property type="match status" value="1"/>
</dbReference>
<protein>
    <submittedName>
        <fullName evidence="4">Fumarylacetoacetate hydrolase family protein</fullName>
    </submittedName>
</protein>
<dbReference type="Gene3D" id="3.90.850.10">
    <property type="entry name" value="Fumarylacetoacetase-like, C-terminal domain"/>
    <property type="match status" value="1"/>
</dbReference>
<feature type="domain" description="Fumarylacetoacetase-like C-terminal" evidence="3">
    <location>
        <begin position="89"/>
        <end position="292"/>
    </location>
</feature>
<dbReference type="InterPro" id="IPR051121">
    <property type="entry name" value="FAH"/>
</dbReference>
<comment type="similarity">
    <text evidence="1">Belongs to the FAH family.</text>
</comment>
<dbReference type="GO" id="GO:0016787">
    <property type="term" value="F:hydrolase activity"/>
    <property type="evidence" value="ECO:0007669"/>
    <property type="project" value="UniProtKB-KW"/>
</dbReference>
<evidence type="ECO:0000313" key="4">
    <source>
        <dbReference type="EMBL" id="MFC5586495.1"/>
    </source>
</evidence>
<comment type="caution">
    <text evidence="4">The sequence shown here is derived from an EMBL/GenBank/DDBJ whole genome shotgun (WGS) entry which is preliminary data.</text>
</comment>
<dbReference type="Pfam" id="PF01557">
    <property type="entry name" value="FAA_hydrolase"/>
    <property type="match status" value="1"/>
</dbReference>
<evidence type="ECO:0000259" key="3">
    <source>
        <dbReference type="Pfam" id="PF01557"/>
    </source>
</evidence>
<dbReference type="EMBL" id="JBHSNB010000003">
    <property type="protein sequence ID" value="MFC5586495.1"/>
    <property type="molecule type" value="Genomic_DNA"/>
</dbReference>
<name>A0ABW0TAN5_9HYPH</name>
<evidence type="ECO:0000313" key="5">
    <source>
        <dbReference type="Proteomes" id="UP001596107"/>
    </source>
</evidence>
<evidence type="ECO:0000256" key="1">
    <source>
        <dbReference type="ARBA" id="ARBA00010211"/>
    </source>
</evidence>
<proteinExistence type="inferred from homology"/>
<organism evidence="4 5">
    <name type="scientific">Nitratireductor kimnyeongensis</name>
    <dbReference type="NCBI Taxonomy" id="430679"/>
    <lineage>
        <taxon>Bacteria</taxon>
        <taxon>Pseudomonadati</taxon>
        <taxon>Pseudomonadota</taxon>
        <taxon>Alphaproteobacteria</taxon>
        <taxon>Hyphomicrobiales</taxon>
        <taxon>Phyllobacteriaceae</taxon>
        <taxon>Nitratireductor</taxon>
    </lineage>
</organism>
<dbReference type="SUPFAM" id="SSF56529">
    <property type="entry name" value="FAH"/>
    <property type="match status" value="1"/>
</dbReference>
<dbReference type="PANTHER" id="PTHR42796">
    <property type="entry name" value="FUMARYLACETOACETATE HYDROLASE DOMAIN-CONTAINING PROTEIN 2A-RELATED"/>
    <property type="match status" value="1"/>
</dbReference>
<sequence length="300" mass="31418">MRFVTFESEAGPRAGVLVLVDGGERVLDLAHRSLVDCLAGTPADLLAMIEAGLSDICRRMPDPDMLPDDAVLPLESVRLLAPLPSPPRIVGAAHNYRCAVAERGLNSPDAPVLFEKLQRTVVGSGSPVVLPAGAGGVTYEAELAVVIGKRAHRVSPDAAMDHVAGYTLFNDVSASEIIKADGNFERGKNFSTFGPMGPWLATPDAFDPAGEHRITLSIDGDRQQDGSISDLIFGIADLISRISQDAPLAPGTVIATGTPAGVAAMKTPPSWLKAGSVMTVEIEGLGRLTNPIMGEDTIHG</sequence>
<keyword evidence="5" id="KW-1185">Reference proteome</keyword>
<dbReference type="RefSeq" id="WP_223021914.1">
    <property type="nucleotide sequence ID" value="NZ_CP078143.1"/>
</dbReference>